<feature type="domain" description="Amidohydrolase-related" evidence="6">
    <location>
        <begin position="54"/>
        <end position="429"/>
    </location>
</feature>
<dbReference type="CDD" id="cd01318">
    <property type="entry name" value="DHOase_IIb"/>
    <property type="match status" value="1"/>
</dbReference>
<dbReference type="OrthoDB" id="9765462at2"/>
<evidence type="ECO:0000313" key="7">
    <source>
        <dbReference type="EMBL" id="OEK09784.1"/>
    </source>
</evidence>
<dbReference type="SUPFAM" id="SSF51338">
    <property type="entry name" value="Composite domain of metallo-dependent hydrolases"/>
    <property type="match status" value="1"/>
</dbReference>
<keyword evidence="5" id="KW-0378">Hydrolase</keyword>
<dbReference type="InterPro" id="IPR002195">
    <property type="entry name" value="Dihydroorotase_CS"/>
</dbReference>
<dbReference type="Proteomes" id="UP000095713">
    <property type="component" value="Unassembled WGS sequence"/>
</dbReference>
<evidence type="ECO:0000256" key="1">
    <source>
        <dbReference type="ARBA" id="ARBA00001947"/>
    </source>
</evidence>
<reference evidence="7 8" key="1">
    <citation type="submission" date="2016-05" db="EMBL/GenBank/DDBJ databases">
        <title>Draft Genome Sequence of Algibacter sp. Strain SK-16 Isolated from the Surface Water of Aburatsubo Inlet.</title>
        <authorList>
            <person name="Wong S.-K."/>
            <person name="Yoshizawa S."/>
            <person name="Nakajima Y."/>
            <person name="Ogura Y."/>
            <person name="Tetsuya H."/>
            <person name="Hamasaki K."/>
        </authorList>
    </citation>
    <scope>NUCLEOTIDE SEQUENCE [LARGE SCALE GENOMIC DNA]</scope>
    <source>
        <strain evidence="7 8">SK-16</strain>
    </source>
</reference>
<dbReference type="SUPFAM" id="SSF51556">
    <property type="entry name" value="Metallo-dependent hydrolases"/>
    <property type="match status" value="1"/>
</dbReference>
<evidence type="ECO:0000256" key="2">
    <source>
        <dbReference type="ARBA" id="ARBA00002368"/>
    </source>
</evidence>
<dbReference type="PANTHER" id="PTHR43668">
    <property type="entry name" value="ALLANTOINASE"/>
    <property type="match status" value="1"/>
</dbReference>
<protein>
    <submittedName>
        <fullName evidence="7">Dihydroorotase</fullName>
    </submittedName>
</protein>
<dbReference type="GO" id="GO:0006145">
    <property type="term" value="P:purine nucleobase catabolic process"/>
    <property type="evidence" value="ECO:0007669"/>
    <property type="project" value="TreeGrafter"/>
</dbReference>
<dbReference type="InterPro" id="IPR011059">
    <property type="entry name" value="Metal-dep_hydrolase_composite"/>
</dbReference>
<proteinExistence type="inferred from homology"/>
<evidence type="ECO:0000256" key="4">
    <source>
        <dbReference type="ARBA" id="ARBA00022723"/>
    </source>
</evidence>
<dbReference type="AlphaFoldDB" id="A0A1E5TEJ8"/>
<organism evidence="7 8">
    <name type="scientific">Flavivirga aquatica</name>
    <dbReference type="NCBI Taxonomy" id="1849968"/>
    <lineage>
        <taxon>Bacteria</taxon>
        <taxon>Pseudomonadati</taxon>
        <taxon>Bacteroidota</taxon>
        <taxon>Flavobacteriia</taxon>
        <taxon>Flavobacteriales</taxon>
        <taxon>Flavobacteriaceae</taxon>
        <taxon>Flavivirga</taxon>
    </lineage>
</organism>
<dbReference type="InterPro" id="IPR050138">
    <property type="entry name" value="DHOase/Allantoinase_Hydrolase"/>
</dbReference>
<dbReference type="EMBL" id="MDJD01000006">
    <property type="protein sequence ID" value="OEK09784.1"/>
    <property type="molecule type" value="Genomic_DNA"/>
</dbReference>
<dbReference type="PANTHER" id="PTHR43668:SF4">
    <property type="entry name" value="ALLANTOINASE"/>
    <property type="match status" value="1"/>
</dbReference>
<keyword evidence="8" id="KW-1185">Reference proteome</keyword>
<name>A0A1E5TEJ8_9FLAO</name>
<gene>
    <name evidence="7" type="ORF">A8C32_09735</name>
</gene>
<dbReference type="GO" id="GO:0005737">
    <property type="term" value="C:cytoplasm"/>
    <property type="evidence" value="ECO:0007669"/>
    <property type="project" value="TreeGrafter"/>
</dbReference>
<dbReference type="STRING" id="1849968.A8C32_09735"/>
<comment type="similarity">
    <text evidence="3">Belongs to the metallo-dependent hydrolases superfamily. DHOase family. Class I DHOase subfamily.</text>
</comment>
<keyword evidence="4" id="KW-0479">Metal-binding</keyword>
<accession>A0A1E5TEJ8</accession>
<dbReference type="Gene3D" id="3.20.20.140">
    <property type="entry name" value="Metal-dependent hydrolases"/>
    <property type="match status" value="1"/>
</dbReference>
<dbReference type="RefSeq" id="WP_069828444.1">
    <property type="nucleotide sequence ID" value="NZ_MDJD01000006.1"/>
</dbReference>
<dbReference type="InterPro" id="IPR032466">
    <property type="entry name" value="Metal_Hydrolase"/>
</dbReference>
<dbReference type="GO" id="GO:0046872">
    <property type="term" value="F:metal ion binding"/>
    <property type="evidence" value="ECO:0007669"/>
    <property type="project" value="UniProtKB-KW"/>
</dbReference>
<comment type="caution">
    <text evidence="7">The sequence shown here is derived from an EMBL/GenBank/DDBJ whole genome shotgun (WGS) entry which is preliminary data.</text>
</comment>
<dbReference type="GO" id="GO:0004038">
    <property type="term" value="F:allantoinase activity"/>
    <property type="evidence" value="ECO:0007669"/>
    <property type="project" value="TreeGrafter"/>
</dbReference>
<dbReference type="Gene3D" id="2.30.40.10">
    <property type="entry name" value="Urease, subunit C, domain 1"/>
    <property type="match status" value="1"/>
</dbReference>
<dbReference type="InterPro" id="IPR006680">
    <property type="entry name" value="Amidohydro-rel"/>
</dbReference>
<evidence type="ECO:0000256" key="5">
    <source>
        <dbReference type="ARBA" id="ARBA00022801"/>
    </source>
</evidence>
<dbReference type="Pfam" id="PF01979">
    <property type="entry name" value="Amidohydro_1"/>
    <property type="match status" value="1"/>
</dbReference>
<dbReference type="PROSITE" id="PS00483">
    <property type="entry name" value="DIHYDROOROTASE_2"/>
    <property type="match status" value="1"/>
</dbReference>
<comment type="cofactor">
    <cofactor evidence="1">
        <name>Zn(2+)</name>
        <dbReference type="ChEBI" id="CHEBI:29105"/>
    </cofactor>
</comment>
<dbReference type="NCBIfam" id="TIGR00857">
    <property type="entry name" value="pyrC_multi"/>
    <property type="match status" value="1"/>
</dbReference>
<evidence type="ECO:0000256" key="3">
    <source>
        <dbReference type="ARBA" id="ARBA00010286"/>
    </source>
</evidence>
<evidence type="ECO:0000313" key="8">
    <source>
        <dbReference type="Proteomes" id="UP000095713"/>
    </source>
</evidence>
<comment type="function">
    <text evidence="2">Catalyzes the reversible cyclization of carbamoyl aspartate to dihydroorotate.</text>
</comment>
<evidence type="ECO:0000259" key="6">
    <source>
        <dbReference type="Pfam" id="PF01979"/>
    </source>
</evidence>
<dbReference type="NCBIfam" id="NF006688">
    <property type="entry name" value="PRK09236.1"/>
    <property type="match status" value="1"/>
</dbReference>
<sequence length="448" mass="50513">MELKKTLIKNVNIVNEGTIFNGDVLIEGEYIKEISKRITAKSADVLVFDAEGQYLLPGVIDDQVHFREPGLTDKADIATESKAAIAGGITSFIEMPNTNPQTTTIEKLEEKFEIAAKASSANYSFMFGGTNDNLDEILKLDVNQVAGLKLFLGSSTGNMLVDDVEVLEKIFKSTNMLISVHCEDEGTIKNNFKKHLEEFGDDIPIKYHPIIRSEEACYLSSSRAIELAKKTGARLHVFHLSTGKETNLFNNKISLKDKKITAEVCVHHLWFSDEDYEKKGTFIKWNPAVKTKTDRDQLWEALLDDRIDVIATDHAPHTLEEKQNVYTSAPSGGPLVQHALPAMLEMYHKGKISIEKVVEKMCHNPAILFQVERRGYIKEGYYADLVLVDLNKPWTVNKDNILYKCGWSPFEGTTFKSRITHTFLNGSLVYENAKFNNVKAAKRLTFNR</sequence>